<gene>
    <name evidence="1" type="ORF">MB2181_01280</name>
</gene>
<evidence type="ECO:0000313" key="2">
    <source>
        <dbReference type="Proteomes" id="UP000054262"/>
    </source>
</evidence>
<evidence type="ECO:0000313" key="1">
    <source>
        <dbReference type="EMBL" id="EAV46663.1"/>
    </source>
</evidence>
<sequence>MKEEKNHPELNYVETESTVCKTNDKLQADKDIILTKKDCSRFVEAFSDCV</sequence>
<name>A0P553_9PROT</name>
<dbReference type="Proteomes" id="UP000054262">
    <property type="component" value="Unassembled WGS sequence"/>
</dbReference>
<keyword evidence="2" id="KW-1185">Reference proteome</keyword>
<accession>A0P553</accession>
<comment type="caution">
    <text evidence="1">The sequence shown here is derived from an EMBL/GenBank/DDBJ whole genome shotgun (WGS) entry which is preliminary data.</text>
</comment>
<reference evidence="1 2" key="1">
    <citation type="submission" date="2006-11" db="EMBL/GenBank/DDBJ databases">
        <authorList>
            <person name="Giovannoni S."/>
            <person name="Vergin K."/>
            <person name="Ferriera S."/>
            <person name="Johnson J."/>
            <person name="Kravitz S."/>
            <person name="Beeson K."/>
            <person name="Sutton G."/>
            <person name="Rogers Y.-H."/>
            <person name="Friedman R."/>
            <person name="Frazier M."/>
            <person name="Venter J.C."/>
        </authorList>
    </citation>
    <scope>NUCLEOTIDE SEQUENCE [LARGE SCALE GENOMIC DNA]</scope>
    <source>
        <strain evidence="1 2">HTCC2181</strain>
    </source>
</reference>
<dbReference type="AlphaFoldDB" id="A0P553"/>
<dbReference type="EMBL" id="AAUX01000001">
    <property type="protein sequence ID" value="EAV46663.1"/>
    <property type="molecule type" value="Genomic_DNA"/>
</dbReference>
<protein>
    <submittedName>
        <fullName evidence="1">Uncharacterized protein</fullName>
    </submittedName>
</protein>
<proteinExistence type="predicted"/>
<organism evidence="1 2">
    <name type="scientific">Methylophilales bacterium HTCC2181</name>
    <dbReference type="NCBI Taxonomy" id="383631"/>
    <lineage>
        <taxon>Bacteria</taxon>
        <taxon>Pseudomonadati</taxon>
        <taxon>Pseudomonadota</taxon>
        <taxon>Betaproteobacteria</taxon>
        <taxon>Nitrosomonadales</taxon>
        <taxon>OM43 clade</taxon>
    </lineage>
</organism>